<feature type="region of interest" description="Disordered" evidence="3">
    <location>
        <begin position="638"/>
        <end position="668"/>
    </location>
</feature>
<keyword evidence="2" id="KW-0175">Coiled coil</keyword>
<dbReference type="PANTHER" id="PTHR18806">
    <property type="entry name" value="RBM25 PROTEIN"/>
    <property type="match status" value="1"/>
</dbReference>
<gene>
    <name evidence="6" type="ORF">IAR55_000768</name>
</gene>
<dbReference type="InterPro" id="IPR034268">
    <property type="entry name" value="RBM25_RRM"/>
</dbReference>
<feature type="compositionally biased region" description="Gly residues" evidence="3">
    <location>
        <begin position="390"/>
        <end position="413"/>
    </location>
</feature>
<feature type="compositionally biased region" description="Pro residues" evidence="3">
    <location>
        <begin position="39"/>
        <end position="75"/>
    </location>
</feature>
<protein>
    <recommendedName>
        <fullName evidence="8">PWI domain-containing protein</fullName>
    </recommendedName>
</protein>
<feature type="compositionally biased region" description="Basic and acidic residues" evidence="3">
    <location>
        <begin position="368"/>
        <end position="386"/>
    </location>
</feature>
<dbReference type="Gene3D" id="1.20.1390.10">
    <property type="entry name" value="PWI domain"/>
    <property type="match status" value="1"/>
</dbReference>
<dbReference type="GeneID" id="92178028"/>
<dbReference type="InterPro" id="IPR002483">
    <property type="entry name" value="PWI_dom"/>
</dbReference>
<dbReference type="Pfam" id="PF01480">
    <property type="entry name" value="PWI"/>
    <property type="match status" value="1"/>
</dbReference>
<feature type="region of interest" description="Disordered" evidence="3">
    <location>
        <begin position="1"/>
        <end position="183"/>
    </location>
</feature>
<feature type="coiled-coil region" evidence="2">
    <location>
        <begin position="573"/>
        <end position="611"/>
    </location>
</feature>
<feature type="compositionally biased region" description="Basic and acidic residues" evidence="3">
    <location>
        <begin position="489"/>
        <end position="505"/>
    </location>
</feature>
<evidence type="ECO:0008006" key="8">
    <source>
        <dbReference type="Google" id="ProtNLM"/>
    </source>
</evidence>
<dbReference type="SMART" id="SM00360">
    <property type="entry name" value="RRM"/>
    <property type="match status" value="1"/>
</dbReference>
<feature type="compositionally biased region" description="Low complexity" evidence="3">
    <location>
        <begin position="136"/>
        <end position="153"/>
    </location>
</feature>
<feature type="compositionally biased region" description="Low complexity" evidence="3">
    <location>
        <begin position="425"/>
        <end position="444"/>
    </location>
</feature>
<evidence type="ECO:0000313" key="7">
    <source>
        <dbReference type="Proteomes" id="UP001388673"/>
    </source>
</evidence>
<reference evidence="6 7" key="1">
    <citation type="journal article" date="2024" name="bioRxiv">
        <title>Comparative genomics of Cryptococcus and Kwoniella reveals pathogenesis evolution and contrasting karyotype dynamics via intercentromeric recombination or chromosome fusion.</title>
        <authorList>
            <person name="Coelho M.A."/>
            <person name="David-Palma M."/>
            <person name="Shea T."/>
            <person name="Bowers K."/>
            <person name="McGinley-Smith S."/>
            <person name="Mohammad A.W."/>
            <person name="Gnirke A."/>
            <person name="Yurkov A.M."/>
            <person name="Nowrousian M."/>
            <person name="Sun S."/>
            <person name="Cuomo C.A."/>
            <person name="Heitman J."/>
        </authorList>
    </citation>
    <scope>NUCLEOTIDE SEQUENCE [LARGE SCALE GENOMIC DNA]</scope>
    <source>
        <strain evidence="6 7">CBS 13917</strain>
    </source>
</reference>
<dbReference type="SMART" id="SM00311">
    <property type="entry name" value="PWI"/>
    <property type="match status" value="1"/>
</dbReference>
<dbReference type="GO" id="GO:0003729">
    <property type="term" value="F:mRNA binding"/>
    <property type="evidence" value="ECO:0007669"/>
    <property type="project" value="TreeGrafter"/>
</dbReference>
<dbReference type="Gene3D" id="3.30.70.330">
    <property type="match status" value="1"/>
</dbReference>
<dbReference type="InterPro" id="IPR052768">
    <property type="entry name" value="RBM25"/>
</dbReference>
<sequence>MYGNGNGNGPPPFPGTPGNLPPFPPTRPPMNPNANGTPSLPPPGGFPPFRPPQGFIPPPFPPSFAPGSRPPPPGPGMGGPIRPGGPPPGLGPGPNGSPYGGQEYGQQGMMSSPMGGGMGFRPPPSSGPSGYPARPQHPGLGLPQLPSGLPQAPRFQSPGGGANGTASPGGQGQGGGPPGFVRDVKTTSVFVGSIAPGISDDTLRDLLNACGPLHELKRVVGASGKPQAFGFASFENPEVVLRAIRCLNGVELPDLSPEGRSQGKPSKKLVVKADQKTQEFLEEFESTLGRSDNDEEADAVCRKSIQHLVALLTDPNAAPPDGINPTNGGRSPLQVIVPAHLQDLKEGDLPEEQRVVVLDQIAIFRENAAKREREKKSIEEEKERFKAMQGGQGGFGRASQGGGTTAYGYGNRGLGKMQQQAEMRQWGQQGQGQQTPNQQQNGAGPSRERDPQAYDKPVGFVRAQAAESKVDSDRTDEEEEELRRQRRQRDKDIALRDAERRVENRERGRIEALNRELGHRKAQADLIERTRRRQEEQYETWDDDQVIEKGRELFYADRAQWRARRGKLRMREYQDDVRDRQLEEDELKALERESEEFLKKQLAEMAEMEEQQRARGLLTEDAAPIKLDIKPVFSEVKPKNEEKKPVAAPPKTGVAFGDDDDDESGEKKKKRTFVKLDFDGEMDGGLTEAEKIAKRNARLLEIKLSIPRDKKSLWASEIDWAAVGESTIRDKIRPFVHEKMTDFLGELDQDLADFVLEHLRDRKGADELVEGLEPVLAEDAESFVVQLWIQLAFESAAYKVGLDTGPMRA</sequence>
<feature type="compositionally biased region" description="Gly residues" evidence="3">
    <location>
        <begin position="92"/>
        <end position="103"/>
    </location>
</feature>
<accession>A0AAW0Z3W5</accession>
<evidence type="ECO:0000256" key="1">
    <source>
        <dbReference type="PROSITE-ProRule" id="PRU00176"/>
    </source>
</evidence>
<dbReference type="InterPro" id="IPR035979">
    <property type="entry name" value="RBD_domain_sf"/>
</dbReference>
<keyword evidence="1" id="KW-0694">RNA-binding</keyword>
<proteinExistence type="predicted"/>
<dbReference type="CDD" id="cd12446">
    <property type="entry name" value="RRM_RBM25"/>
    <property type="match status" value="1"/>
</dbReference>
<keyword evidence="7" id="KW-1185">Reference proteome</keyword>
<feature type="compositionally biased region" description="Gly residues" evidence="3">
    <location>
        <begin position="158"/>
        <end position="178"/>
    </location>
</feature>
<dbReference type="AlphaFoldDB" id="A0AAW0Z3W5"/>
<dbReference type="InterPro" id="IPR000504">
    <property type="entry name" value="RRM_dom"/>
</dbReference>
<feature type="compositionally biased region" description="Pro residues" evidence="3">
    <location>
        <begin position="9"/>
        <end position="31"/>
    </location>
</feature>
<evidence type="ECO:0000256" key="3">
    <source>
        <dbReference type="SAM" id="MobiDB-lite"/>
    </source>
</evidence>
<dbReference type="PROSITE" id="PS51025">
    <property type="entry name" value="PWI"/>
    <property type="match status" value="1"/>
</dbReference>
<feature type="compositionally biased region" description="Low complexity" evidence="3">
    <location>
        <begin position="104"/>
        <end position="113"/>
    </location>
</feature>
<feature type="domain" description="PWI" evidence="5">
    <location>
        <begin position="711"/>
        <end position="808"/>
    </location>
</feature>
<dbReference type="Proteomes" id="UP001388673">
    <property type="component" value="Unassembled WGS sequence"/>
</dbReference>
<dbReference type="Pfam" id="PF00076">
    <property type="entry name" value="RRM_1"/>
    <property type="match status" value="1"/>
</dbReference>
<name>A0AAW0Z3W5_9TREE</name>
<dbReference type="SUPFAM" id="SSF54928">
    <property type="entry name" value="RNA-binding domain, RBD"/>
    <property type="match status" value="1"/>
</dbReference>
<dbReference type="InterPro" id="IPR012677">
    <property type="entry name" value="Nucleotide-bd_a/b_plait_sf"/>
</dbReference>
<organism evidence="6 7">
    <name type="scientific">Kwoniella newhampshirensis</name>
    <dbReference type="NCBI Taxonomy" id="1651941"/>
    <lineage>
        <taxon>Eukaryota</taxon>
        <taxon>Fungi</taxon>
        <taxon>Dikarya</taxon>
        <taxon>Basidiomycota</taxon>
        <taxon>Agaricomycotina</taxon>
        <taxon>Tremellomycetes</taxon>
        <taxon>Tremellales</taxon>
        <taxon>Cryptococcaceae</taxon>
        <taxon>Kwoniella</taxon>
    </lineage>
</organism>
<feature type="region of interest" description="Disordered" evidence="3">
    <location>
        <begin position="368"/>
        <end position="505"/>
    </location>
</feature>
<dbReference type="EMBL" id="JBCAWK010000002">
    <property type="protein sequence ID" value="KAK8865624.1"/>
    <property type="molecule type" value="Genomic_DNA"/>
</dbReference>
<dbReference type="KEGG" id="kne:92178028"/>
<evidence type="ECO:0000259" key="4">
    <source>
        <dbReference type="PROSITE" id="PS50102"/>
    </source>
</evidence>
<dbReference type="RefSeq" id="XP_066805103.1">
    <property type="nucleotide sequence ID" value="XM_066943902.1"/>
</dbReference>
<dbReference type="PROSITE" id="PS50102">
    <property type="entry name" value="RRM"/>
    <property type="match status" value="1"/>
</dbReference>
<dbReference type="GO" id="GO:0005681">
    <property type="term" value="C:spliceosomal complex"/>
    <property type="evidence" value="ECO:0007669"/>
    <property type="project" value="TreeGrafter"/>
</dbReference>
<comment type="caution">
    <text evidence="6">The sequence shown here is derived from an EMBL/GenBank/DDBJ whole genome shotgun (WGS) entry which is preliminary data.</text>
</comment>
<evidence type="ECO:0000313" key="6">
    <source>
        <dbReference type="EMBL" id="KAK8865624.1"/>
    </source>
</evidence>
<feature type="domain" description="RRM" evidence="4">
    <location>
        <begin position="187"/>
        <end position="276"/>
    </location>
</feature>
<dbReference type="PANTHER" id="PTHR18806:SF4">
    <property type="entry name" value="RNA-BINDING PROTEIN 25"/>
    <property type="match status" value="1"/>
</dbReference>
<evidence type="ECO:0000259" key="5">
    <source>
        <dbReference type="PROSITE" id="PS51025"/>
    </source>
</evidence>
<evidence type="ECO:0000256" key="2">
    <source>
        <dbReference type="SAM" id="Coils"/>
    </source>
</evidence>